<sequence length="2040" mass="227349">MSGESSRRSNLIDVTYQQLHNTLYDEQDGFSRHQFRDLLIPRLDQLRDVTQPFGKPSPESRKKIESGSVTLQDGVQFRVENADKEVIFAISKKFDIDEVQAFILLRSFFYNEGVPPEAGTSSISFADSVLEAITPFYYTECLYVLRTIIPLVRAHQNPPDPAYEASSIVLPQILQDAAAFLRTLLQDYVGKAKAEPEDKIAADHRAVSLWAKQNARLQLAELEILFWLLLDYCSSCEGWLVVQILEAAYDTNLGTVQQNAIFLMDAEGRQLLDDGAGLWTLIAIEIFDLEHIADPGGLQISADHQDRKDYTTSPDSLKRIHEIVTSNTSEQFVCTYMAWAYVLSRLVEAAKAAKEITEDYKDLFATLASSSRTSAKDGQPLHILMLNAALSPEARLFNRILDLLTASPVFVTSVGWKVGSSLTDMNEIGFRSVMKGLLMVILESTPIELIPDLDTFVEVWIALFGRSEQQAVDAICRQFWNSDRVKSIARGALLEVARAQFPVRPRMLLRILRALTAFGYMDTDPLSNSSRSDEDPTLDRQYSAQEVFHYFLRLHTYTQVIPSSAISGAHALYDKLPERSASVGVSYTNLRPVKLPGGSILPPKSVGQLLSPEGGDQIVVAWEHVHSGWKLVIEIMTTYVYRRRLHPGLGTNYQDLTFARRGSAQIVALRLDQIGMESGSGDDELLITECLDLISSVVQDNPVVAEELLDSLETGNAVVAHTMTEAQPPDLVQLTTLILEEALSRSGQHSKRRPPRELIISSMNVLAALLPLPRYSNRVWLFLRSTTSLFGATAAATGGLTNLLAAEKVTGQYTMTLALLNLVQQLFREASCSVLSVLPRNVRLQQVKEEVLQRVAQFVHEKIWREFVGWRYVRIGDKSEIGRRLAAFYIDVLENFPPSLKDAPFHSLSQDVINLLLFEASASTINPILSFIAEGGFLLNQLTASRRFGDSRRLIVVMELQIRLARMVLNHKLQVAPTAGLCLLERVLCGQVPGGASTDRDERSRHAPMDLLLAYVKDRAVGRFVPYEAARLLFTLCGSLSASQLSPPTVIGHLSDPEAAVWTLVRIVQHPYDELFLRTAIWNLVSLAVDKEPAMATLLVVGSFRTPGEGDGKPDTQPKDAVVIKGRSRRRSALMAASDMLGRWKELWEYMPQLLFGVLQFLDTVWAHGIEHRTALQQLREDSTYWERLKSILIEELGPVPDYKSEELVEYDEAQHSNLHEAVSSHAYRTMVKALALRVIARDIQTYSQKDEKARIPDKPQSYKAIESVLKDEEQLTDFISEASTSSYEPNLYDEFVQLVKSHCPALDLEHLRVQDPEMEREFGDGFTFSPSLLQLRLHPFRSAGDSQAISLADELEHKLYSLNLNLSVTHAQSSLGLSWQRLLQAVAPFLRTSPQVRNTLLTLAASVSENVSGETRSGEMMSSIHNGRLALILALLEAAWFSDDDKKEEVEQFLAIVENVHNLILNKPQAPQQSFMGLIKVPFHRVLLQIIYFCLRQARNLIKRPKTLNASQRLCIFSLVEVVQVLDIDALRIVLDLARSRTEADVDQDLQLLIAVFEQCTHPDLCTTSTFWLTRCQETNVIRASLELFAQMDIVGITNISALQTRRRPLYTDRILQFHLSLACVPLAAERLASEGLLVSYSNNRISEAVNRGLIDVTIPELPNERSPAHQAYCMMLSIVACVFEALGRHNHHFDLEACAFVQVSGQQIARALAWTVGDPLTLPLIEEIEQTVNLFYAIAESASPGSKRDDTVQKVLRAFTSSGLLLLQQLNYALTHPNHLASVLEPVTSEERQQLERDAQGPSVGSTEHLDPRTRPFLTGVVHKLFRLTSSLLSTLVSISGAETVLIGDQEDWPLDEAVVYPHSKVVLDECASLGTLLELGNCTLDVLRVLSAHPPGQAITPLFSSTFAKALDVKDADDAARRNLEGVLVYGVTQLAMWFSKPEFEVPEMEVVEEASVADSASQKDELRRSGGLGNSRRERKSTVGGGGSMRRGLMGEVIGDLQVLMGKARNVLSKGEGVDVVPLLERFLNDRILAGS</sequence>
<reference evidence="11 12" key="1">
    <citation type="journal article" date="2016" name="Mol. Biol. Evol.">
        <title>Comparative Genomics of Early-Diverging Mushroom-Forming Fungi Provides Insights into the Origins of Lignocellulose Decay Capabilities.</title>
        <authorList>
            <person name="Nagy L.G."/>
            <person name="Riley R."/>
            <person name="Tritt A."/>
            <person name="Adam C."/>
            <person name="Daum C."/>
            <person name="Floudas D."/>
            <person name="Sun H."/>
            <person name="Yadav J.S."/>
            <person name="Pangilinan J."/>
            <person name="Larsson K.H."/>
            <person name="Matsuura K."/>
            <person name="Barry K."/>
            <person name="Labutti K."/>
            <person name="Kuo R."/>
            <person name="Ohm R.A."/>
            <person name="Bhattacharya S.S."/>
            <person name="Shirouzu T."/>
            <person name="Yoshinaga Y."/>
            <person name="Martin F.M."/>
            <person name="Grigoriev I.V."/>
            <person name="Hibbett D.S."/>
        </authorList>
    </citation>
    <scope>NUCLEOTIDE SEQUENCE [LARGE SCALE GENOMIC DNA]</scope>
    <source>
        <strain evidence="11 12">HHB14362 ss-1</strain>
    </source>
</reference>
<dbReference type="InterPro" id="IPR044840">
    <property type="entry name" value="Nup188"/>
</dbReference>
<dbReference type="GO" id="GO:0051028">
    <property type="term" value="P:mRNA transport"/>
    <property type="evidence" value="ECO:0007669"/>
    <property type="project" value="UniProtKB-KW"/>
</dbReference>
<comment type="subcellular location">
    <subcellularLocation>
        <location evidence="1">Nucleus</location>
        <location evidence="1">Nuclear pore complex</location>
    </subcellularLocation>
</comment>
<evidence type="ECO:0000259" key="10">
    <source>
        <dbReference type="Pfam" id="PF21093"/>
    </source>
</evidence>
<protein>
    <submittedName>
        <fullName evidence="11">Uncharacterized protein</fullName>
    </submittedName>
</protein>
<proteinExistence type="predicted"/>
<evidence type="ECO:0000256" key="7">
    <source>
        <dbReference type="ARBA" id="ARBA00023242"/>
    </source>
</evidence>
<evidence type="ECO:0000313" key="11">
    <source>
        <dbReference type="EMBL" id="KZT29506.1"/>
    </source>
</evidence>
<dbReference type="GO" id="GO:0044611">
    <property type="term" value="C:nuclear pore inner ring"/>
    <property type="evidence" value="ECO:0007669"/>
    <property type="project" value="TreeGrafter"/>
</dbReference>
<dbReference type="OrthoDB" id="102511at2759"/>
<dbReference type="Gene3D" id="1.25.10.70">
    <property type="match status" value="1"/>
</dbReference>
<feature type="region of interest" description="Disordered" evidence="8">
    <location>
        <begin position="1793"/>
        <end position="1814"/>
    </location>
</feature>
<keyword evidence="2" id="KW-0813">Transport</keyword>
<dbReference type="PANTHER" id="PTHR31431">
    <property type="entry name" value="NUCLEOPORIN NUP188 HOMOLOG"/>
    <property type="match status" value="1"/>
</dbReference>
<feature type="region of interest" description="Disordered" evidence="8">
    <location>
        <begin position="1958"/>
        <end position="1995"/>
    </location>
</feature>
<dbReference type="Pfam" id="PF18378">
    <property type="entry name" value="Nup188_C"/>
    <property type="match status" value="1"/>
</dbReference>
<dbReference type="GO" id="GO:0006606">
    <property type="term" value="P:protein import into nucleus"/>
    <property type="evidence" value="ECO:0007669"/>
    <property type="project" value="TreeGrafter"/>
</dbReference>
<evidence type="ECO:0000313" key="12">
    <source>
        <dbReference type="Proteomes" id="UP000076761"/>
    </source>
</evidence>
<dbReference type="InterPro" id="IPR048883">
    <property type="entry name" value="Nup188_N-subdom_III"/>
</dbReference>
<gene>
    <name evidence="11" type="ORF">NEOLEDRAFT_1175187</name>
</gene>
<evidence type="ECO:0000259" key="9">
    <source>
        <dbReference type="Pfam" id="PF18378"/>
    </source>
</evidence>
<dbReference type="InParanoid" id="A0A165VD74"/>
<keyword evidence="12" id="KW-1185">Reference proteome</keyword>
<keyword evidence="3" id="KW-0509">mRNA transport</keyword>
<dbReference type="GO" id="GO:0006405">
    <property type="term" value="P:RNA export from nucleus"/>
    <property type="evidence" value="ECO:0007669"/>
    <property type="project" value="TreeGrafter"/>
</dbReference>
<dbReference type="STRING" id="1314782.A0A165VD74"/>
<organism evidence="11 12">
    <name type="scientific">Neolentinus lepideus HHB14362 ss-1</name>
    <dbReference type="NCBI Taxonomy" id="1314782"/>
    <lineage>
        <taxon>Eukaryota</taxon>
        <taxon>Fungi</taxon>
        <taxon>Dikarya</taxon>
        <taxon>Basidiomycota</taxon>
        <taxon>Agaricomycotina</taxon>
        <taxon>Agaricomycetes</taxon>
        <taxon>Gloeophyllales</taxon>
        <taxon>Gloeophyllaceae</taxon>
        <taxon>Neolentinus</taxon>
    </lineage>
</organism>
<name>A0A165VD74_9AGAM</name>
<dbReference type="Proteomes" id="UP000076761">
    <property type="component" value="Unassembled WGS sequence"/>
</dbReference>
<dbReference type="Pfam" id="PF21093">
    <property type="entry name" value="Nup188_N-subdom_III"/>
    <property type="match status" value="1"/>
</dbReference>
<keyword evidence="5" id="KW-0811">Translocation</keyword>
<dbReference type="EMBL" id="KV425554">
    <property type="protein sequence ID" value="KZT29506.1"/>
    <property type="molecule type" value="Genomic_DNA"/>
</dbReference>
<accession>A0A165VD74</accession>
<evidence type="ECO:0000256" key="4">
    <source>
        <dbReference type="ARBA" id="ARBA00022927"/>
    </source>
</evidence>
<dbReference type="PANTHER" id="PTHR31431:SF1">
    <property type="entry name" value="NUCLEOPORIN NUP188"/>
    <property type="match status" value="1"/>
</dbReference>
<feature type="domain" description="Nuclear pore protein Nup188 C-terminal" evidence="9">
    <location>
        <begin position="1480"/>
        <end position="1653"/>
    </location>
</feature>
<keyword evidence="4" id="KW-0653">Protein transport</keyword>
<evidence type="ECO:0000256" key="3">
    <source>
        <dbReference type="ARBA" id="ARBA00022816"/>
    </source>
</evidence>
<evidence type="ECO:0000256" key="1">
    <source>
        <dbReference type="ARBA" id="ARBA00004567"/>
    </source>
</evidence>
<evidence type="ECO:0000256" key="8">
    <source>
        <dbReference type="SAM" id="MobiDB-lite"/>
    </source>
</evidence>
<evidence type="ECO:0000256" key="6">
    <source>
        <dbReference type="ARBA" id="ARBA00023132"/>
    </source>
</evidence>
<dbReference type="InterPro" id="IPR041634">
    <property type="entry name" value="Nup188_C"/>
</dbReference>
<feature type="domain" description="Nucleoporin Nup188 N-terminal subdomain III" evidence="10">
    <location>
        <begin position="684"/>
        <end position="972"/>
    </location>
</feature>
<evidence type="ECO:0000256" key="5">
    <source>
        <dbReference type="ARBA" id="ARBA00023010"/>
    </source>
</evidence>
<keyword evidence="6" id="KW-0906">Nuclear pore complex</keyword>
<dbReference type="GO" id="GO:0017056">
    <property type="term" value="F:structural constituent of nuclear pore"/>
    <property type="evidence" value="ECO:0007669"/>
    <property type="project" value="InterPro"/>
</dbReference>
<evidence type="ECO:0000256" key="2">
    <source>
        <dbReference type="ARBA" id="ARBA00022448"/>
    </source>
</evidence>
<keyword evidence="7" id="KW-0539">Nucleus</keyword>